<feature type="transmembrane region" description="Helical" evidence="1">
    <location>
        <begin position="335"/>
        <end position="358"/>
    </location>
</feature>
<keyword evidence="2" id="KW-0732">Signal</keyword>
<reference evidence="3 4" key="1">
    <citation type="submission" date="2021-08" db="EMBL/GenBank/DDBJ databases">
        <title>Draft Genome Sequence of Phanerochaete sordida strain YK-624.</title>
        <authorList>
            <person name="Mori T."/>
            <person name="Dohra H."/>
            <person name="Suzuki T."/>
            <person name="Kawagishi H."/>
            <person name="Hirai H."/>
        </authorList>
    </citation>
    <scope>NUCLEOTIDE SEQUENCE [LARGE SCALE GENOMIC DNA]</scope>
    <source>
        <strain evidence="3 4">YK-624</strain>
    </source>
</reference>
<keyword evidence="4" id="KW-1185">Reference proteome</keyword>
<proteinExistence type="predicted"/>
<evidence type="ECO:0000313" key="4">
    <source>
        <dbReference type="Proteomes" id="UP000703269"/>
    </source>
</evidence>
<evidence type="ECO:0000256" key="1">
    <source>
        <dbReference type="SAM" id="Phobius"/>
    </source>
</evidence>
<name>A0A9P3GF07_9APHY</name>
<accession>A0A9P3GF07</accession>
<feature type="transmembrane region" description="Helical" evidence="1">
    <location>
        <begin position="266"/>
        <end position="285"/>
    </location>
</feature>
<keyword evidence="1" id="KW-0812">Transmembrane</keyword>
<dbReference type="AlphaFoldDB" id="A0A9P3GF07"/>
<feature type="transmembrane region" description="Helical" evidence="1">
    <location>
        <begin position="305"/>
        <end position="323"/>
    </location>
</feature>
<organism evidence="3 4">
    <name type="scientific">Phanerochaete sordida</name>
    <dbReference type="NCBI Taxonomy" id="48140"/>
    <lineage>
        <taxon>Eukaryota</taxon>
        <taxon>Fungi</taxon>
        <taxon>Dikarya</taxon>
        <taxon>Basidiomycota</taxon>
        <taxon>Agaricomycotina</taxon>
        <taxon>Agaricomycetes</taxon>
        <taxon>Polyporales</taxon>
        <taxon>Phanerochaetaceae</taxon>
        <taxon>Phanerochaete</taxon>
    </lineage>
</organism>
<evidence type="ECO:0000256" key="2">
    <source>
        <dbReference type="SAM" id="SignalP"/>
    </source>
</evidence>
<feature type="transmembrane region" description="Helical" evidence="1">
    <location>
        <begin position="58"/>
        <end position="77"/>
    </location>
</feature>
<comment type="caution">
    <text evidence="3">The sequence shown here is derived from an EMBL/GenBank/DDBJ whole genome shotgun (WGS) entry which is preliminary data.</text>
</comment>
<evidence type="ECO:0000313" key="3">
    <source>
        <dbReference type="EMBL" id="GJE93620.1"/>
    </source>
</evidence>
<feature type="transmembrane region" description="Helical" evidence="1">
    <location>
        <begin position="161"/>
        <end position="182"/>
    </location>
</feature>
<sequence length="374" mass="38848">MPPALPTALACTLLAATSYAAVALMLAAPATTDVLMPALAAAQAAGRFADGTPLRTRYTGLAPLDGVLSGLVAYFFLLVDGADPAALRFSRWFVPQLAPWLVLMHWEAGRRTALVARIPTLVGLVMQRLTGGVVLPLYYAAFALTTPLAPTPPTPDTVARAHALLPALALGFGLPSLALFAAPARLAPASAQLLAALWQPFPLWLALLANGLRPFFAAVLPAPAGPAACARAAKQSIQRTFLACGALSALTHIWALADALTAKSPSAALITTFVPYTLWLSLGLAPRPDAPPLHQAARAFFQYDCACIALGAALFFAWSHAALARPGRDAGLAGWAARAGVLCVVGGPGAALAWAAYVREDQVFALVRGRGKEE</sequence>
<dbReference type="EMBL" id="BPQB01000033">
    <property type="protein sequence ID" value="GJE93620.1"/>
    <property type="molecule type" value="Genomic_DNA"/>
</dbReference>
<protein>
    <submittedName>
        <fullName evidence="3">Uncharacterized protein</fullName>
    </submittedName>
</protein>
<keyword evidence="1" id="KW-0472">Membrane</keyword>
<dbReference type="OrthoDB" id="72269at2759"/>
<feature type="transmembrane region" description="Helical" evidence="1">
    <location>
        <begin position="240"/>
        <end position="260"/>
    </location>
</feature>
<feature type="signal peptide" evidence="2">
    <location>
        <begin position="1"/>
        <end position="20"/>
    </location>
</feature>
<keyword evidence="1" id="KW-1133">Transmembrane helix</keyword>
<feature type="chain" id="PRO_5040255473" evidence="2">
    <location>
        <begin position="21"/>
        <end position="374"/>
    </location>
</feature>
<feature type="transmembrane region" description="Helical" evidence="1">
    <location>
        <begin position="118"/>
        <end position="141"/>
    </location>
</feature>
<gene>
    <name evidence="3" type="ORF">PsYK624_097800</name>
</gene>
<dbReference type="Proteomes" id="UP000703269">
    <property type="component" value="Unassembled WGS sequence"/>
</dbReference>